<dbReference type="eggNOG" id="COG0456">
    <property type="taxonomic scope" value="Bacteria"/>
</dbReference>
<proteinExistence type="predicted"/>
<name>C5C0C3_BEUC1</name>
<evidence type="ECO:0000313" key="5">
    <source>
        <dbReference type="Proteomes" id="UP000007962"/>
    </source>
</evidence>
<dbReference type="PROSITE" id="PS51186">
    <property type="entry name" value="GNAT"/>
    <property type="match status" value="1"/>
</dbReference>
<dbReference type="PANTHER" id="PTHR43877">
    <property type="entry name" value="AMINOALKYLPHOSPHONATE N-ACETYLTRANSFERASE-RELATED-RELATED"/>
    <property type="match status" value="1"/>
</dbReference>
<dbReference type="EMBL" id="CP001618">
    <property type="protein sequence ID" value="ACQ79309.1"/>
    <property type="molecule type" value="Genomic_DNA"/>
</dbReference>
<dbReference type="Proteomes" id="UP000007962">
    <property type="component" value="Chromosome"/>
</dbReference>
<dbReference type="KEGG" id="bcv:Bcav_1048"/>
<keyword evidence="1 4" id="KW-0808">Transferase</keyword>
<sequence>MSDSPPQIAVREVAPSDADFLVDMLLESVNWSGDRMNRKQALAKPEIAHYVTGWGRPGDFGLVAVDLGGPAGLQIPVGAAWLRQFTSADPGYGYVADDVPEVTIAIVPGFRGRGIGRALLTALLARARELGIGRVSLSVEDGNRARALYEQLGFTSVGRSGDSDTLALDL</sequence>
<dbReference type="RefSeq" id="WP_015881549.1">
    <property type="nucleotide sequence ID" value="NC_012669.1"/>
</dbReference>
<reference evidence="4 5" key="1">
    <citation type="journal article" date="2009" name="Stand. Genomic Sci.">
        <title>Complete genome sequence of Beutenbergia cavernae type strain (HKI 0122).</title>
        <authorList>
            <person name="Land M."/>
            <person name="Pukall R."/>
            <person name="Abt B."/>
            <person name="Goker M."/>
            <person name="Rohde M."/>
            <person name="Glavina Del Rio T."/>
            <person name="Tice H."/>
            <person name="Copeland A."/>
            <person name="Cheng J.F."/>
            <person name="Lucas S."/>
            <person name="Chen F."/>
            <person name="Nolan M."/>
            <person name="Bruce D."/>
            <person name="Goodwin L."/>
            <person name="Pitluck S."/>
            <person name="Ivanova N."/>
            <person name="Mavromatis K."/>
            <person name="Ovchinnikova G."/>
            <person name="Pati A."/>
            <person name="Chen A."/>
            <person name="Palaniappan K."/>
            <person name="Hauser L."/>
            <person name="Chang Y.J."/>
            <person name="Jefferies C.C."/>
            <person name="Saunders E."/>
            <person name="Brettin T."/>
            <person name="Detter J.C."/>
            <person name="Han C."/>
            <person name="Chain P."/>
            <person name="Bristow J."/>
            <person name="Eisen J.A."/>
            <person name="Markowitz V."/>
            <person name="Hugenholtz P."/>
            <person name="Kyrpides N.C."/>
            <person name="Klenk H.P."/>
            <person name="Lapidus A."/>
        </authorList>
    </citation>
    <scope>NUCLEOTIDE SEQUENCE [LARGE SCALE GENOMIC DNA]</scope>
    <source>
        <strain evidence="5">ATCC BAA-8 / DSM 12333 / NBRC 16432</strain>
    </source>
</reference>
<evidence type="ECO:0000313" key="4">
    <source>
        <dbReference type="EMBL" id="ACQ79309.1"/>
    </source>
</evidence>
<dbReference type="InterPro" id="IPR016181">
    <property type="entry name" value="Acyl_CoA_acyltransferase"/>
</dbReference>
<dbReference type="OrthoDB" id="9790865at2"/>
<keyword evidence="5" id="KW-1185">Reference proteome</keyword>
<feature type="domain" description="N-acetyltransferase" evidence="3">
    <location>
        <begin position="8"/>
        <end position="170"/>
    </location>
</feature>
<dbReference type="Gene3D" id="3.40.630.30">
    <property type="match status" value="1"/>
</dbReference>
<keyword evidence="2" id="KW-0012">Acyltransferase</keyword>
<gene>
    <name evidence="4" type="ordered locus">Bcav_1048</name>
</gene>
<dbReference type="Pfam" id="PF00583">
    <property type="entry name" value="Acetyltransf_1"/>
    <property type="match status" value="1"/>
</dbReference>
<dbReference type="InterPro" id="IPR000182">
    <property type="entry name" value="GNAT_dom"/>
</dbReference>
<dbReference type="HOGENOM" id="CLU_107134_1_0_11"/>
<dbReference type="STRING" id="471853.Bcav_1048"/>
<dbReference type="SUPFAM" id="SSF55729">
    <property type="entry name" value="Acyl-CoA N-acyltransferases (Nat)"/>
    <property type="match status" value="1"/>
</dbReference>
<accession>C5C0C3</accession>
<evidence type="ECO:0000256" key="1">
    <source>
        <dbReference type="ARBA" id="ARBA00022679"/>
    </source>
</evidence>
<dbReference type="AlphaFoldDB" id="C5C0C3"/>
<protein>
    <submittedName>
        <fullName evidence="4">GCN5-related protein N-acetyltransferase</fullName>
    </submittedName>
</protein>
<evidence type="ECO:0000259" key="3">
    <source>
        <dbReference type="PROSITE" id="PS51186"/>
    </source>
</evidence>
<dbReference type="InterPro" id="IPR050832">
    <property type="entry name" value="Bact_Acetyltransf"/>
</dbReference>
<dbReference type="GO" id="GO:0016747">
    <property type="term" value="F:acyltransferase activity, transferring groups other than amino-acyl groups"/>
    <property type="evidence" value="ECO:0007669"/>
    <property type="project" value="InterPro"/>
</dbReference>
<evidence type="ECO:0000256" key="2">
    <source>
        <dbReference type="ARBA" id="ARBA00023315"/>
    </source>
</evidence>
<organism evidence="4 5">
    <name type="scientific">Beutenbergia cavernae (strain ATCC BAA-8 / DSM 12333 / CCUG 43141 / JCM 11478 / NBRC 16432 / NCIMB 13614 / HKI 0122)</name>
    <dbReference type="NCBI Taxonomy" id="471853"/>
    <lineage>
        <taxon>Bacteria</taxon>
        <taxon>Bacillati</taxon>
        <taxon>Actinomycetota</taxon>
        <taxon>Actinomycetes</taxon>
        <taxon>Micrococcales</taxon>
        <taxon>Beutenbergiaceae</taxon>
        <taxon>Beutenbergia</taxon>
    </lineage>
</organism>